<keyword evidence="8" id="KW-0378">Hydrolase</keyword>
<keyword evidence="4 6" id="KW-1133">Transmembrane helix</keyword>
<reference evidence="8 10" key="1">
    <citation type="submission" date="2018-10" db="EMBL/GenBank/DDBJ databases">
        <title>Co-occurring genomic capacity for anaerobic methane metabolism and dissimilatory sulfite reduction discovered in the Korarchaeota.</title>
        <authorList>
            <person name="Mckay L.J."/>
            <person name="Dlakic M."/>
            <person name="Fields M.W."/>
            <person name="Delmont T.O."/>
            <person name="Eren A.M."/>
            <person name="Jay Z.J."/>
            <person name="Klingelsmith K.B."/>
            <person name="Rusch D.B."/>
            <person name="Inskeep W.P."/>
        </authorList>
    </citation>
    <scope>NUCLEOTIDE SEQUENCE [LARGE SCALE GENOMIC DNA]</scope>
    <source>
        <strain evidence="8 10">MDKW</strain>
    </source>
</reference>
<feature type="domain" description="V-ATPase proteolipid subunit C-like" evidence="7">
    <location>
        <begin position="45"/>
        <end position="104"/>
    </location>
</feature>
<evidence type="ECO:0000256" key="3">
    <source>
        <dbReference type="ARBA" id="ARBA00022692"/>
    </source>
</evidence>
<dbReference type="InterPro" id="IPR035921">
    <property type="entry name" value="F/V-ATP_Csub_sf"/>
</dbReference>
<dbReference type="EC" id="3.6.3.14" evidence="8"/>
<dbReference type="Proteomes" id="UP000316217">
    <property type="component" value="Unassembled WGS sequence"/>
</dbReference>
<proteinExistence type="inferred from homology"/>
<gene>
    <name evidence="8" type="ORF">D6D85_09680</name>
    <name evidence="9" type="ORF">EF810_02965</name>
</gene>
<dbReference type="Pfam" id="PF00137">
    <property type="entry name" value="ATP-synt_C"/>
    <property type="match status" value="1"/>
</dbReference>
<dbReference type="OrthoDB" id="381515at2157"/>
<dbReference type="GO" id="GO:0033177">
    <property type="term" value="C:proton-transporting two-sector ATPase complex, proton-transporting domain"/>
    <property type="evidence" value="ECO:0007669"/>
    <property type="project" value="InterPro"/>
</dbReference>
<dbReference type="GO" id="GO:0015986">
    <property type="term" value="P:proton motive force-driven ATP synthesis"/>
    <property type="evidence" value="ECO:0007669"/>
    <property type="project" value="InterPro"/>
</dbReference>
<comment type="similarity">
    <text evidence="2">Belongs to the ATPase C chain family.</text>
</comment>
<evidence type="ECO:0000259" key="7">
    <source>
        <dbReference type="Pfam" id="PF00137"/>
    </source>
</evidence>
<evidence type="ECO:0000313" key="9">
    <source>
        <dbReference type="EMBL" id="RZN62339.1"/>
    </source>
</evidence>
<dbReference type="Gene3D" id="1.20.120.610">
    <property type="entry name" value="lithium bound rotor ring of v- atpase"/>
    <property type="match status" value="1"/>
</dbReference>
<keyword evidence="5 6" id="KW-0472">Membrane</keyword>
<reference evidence="9 11" key="2">
    <citation type="journal article" date="2019" name="Nat. Microbiol.">
        <title>Wide diversity of methane and short-chain alkane metabolisms in uncultured archaea.</title>
        <authorList>
            <person name="Borrel G."/>
            <person name="Adam P.S."/>
            <person name="McKay L.J."/>
            <person name="Chen L.X."/>
            <person name="Sierra-Garcia I.N."/>
            <person name="Sieber C.M."/>
            <person name="Letourneur Q."/>
            <person name="Ghozlane A."/>
            <person name="Andersen G.L."/>
            <person name="Li W.J."/>
            <person name="Hallam S.J."/>
            <person name="Muyzer G."/>
            <person name="de Oliveira V.M."/>
            <person name="Inskeep W.P."/>
            <person name="Banfield J.F."/>
            <person name="Gribaldo S."/>
        </authorList>
    </citation>
    <scope>NUCLEOTIDE SEQUENCE [LARGE SCALE GENOMIC DNA]</scope>
    <source>
        <strain evidence="9">NM4</strain>
    </source>
</reference>
<evidence type="ECO:0000256" key="4">
    <source>
        <dbReference type="ARBA" id="ARBA00022989"/>
    </source>
</evidence>
<evidence type="ECO:0000313" key="10">
    <source>
        <dbReference type="Proteomes" id="UP000277582"/>
    </source>
</evidence>
<evidence type="ECO:0000256" key="1">
    <source>
        <dbReference type="ARBA" id="ARBA00004141"/>
    </source>
</evidence>
<comment type="caution">
    <text evidence="8">The sequence shown here is derived from an EMBL/GenBank/DDBJ whole genome shotgun (WGS) entry which is preliminary data.</text>
</comment>
<dbReference type="GO" id="GO:0045259">
    <property type="term" value="C:proton-transporting ATP synthase complex"/>
    <property type="evidence" value="ECO:0007669"/>
    <property type="project" value="InterPro"/>
</dbReference>
<sequence length="106" mass="10984">MDKVKLLRISLLVLLILPLVVFSASVKIVFAQTDQAKPTDIYRSLGAALAVAGSTIGAGIALYGINIGGSALLAERPEAFTQVLLLAGLSEGIAIYGLLIAFLLMG</sequence>
<dbReference type="InterPro" id="IPR002379">
    <property type="entry name" value="ATPase_proteolipid_c-like_dom"/>
</dbReference>
<protein>
    <submittedName>
        <fullName evidence="8">V-type ATP synthase subunit K</fullName>
        <ecNumber evidence="8">3.6.3.14</ecNumber>
    </submittedName>
</protein>
<dbReference type="CDD" id="cd18120">
    <property type="entry name" value="ATP-synt_Vo_Ao_c"/>
    <property type="match status" value="1"/>
</dbReference>
<dbReference type="RefSeq" id="WP_125671783.1">
    <property type="nucleotide sequence ID" value="NZ_RCOS01000113.1"/>
</dbReference>
<dbReference type="EMBL" id="RCOS01000113">
    <property type="protein sequence ID" value="RSN73544.1"/>
    <property type="molecule type" value="Genomic_DNA"/>
</dbReference>
<dbReference type="GO" id="GO:0015078">
    <property type="term" value="F:proton transmembrane transporter activity"/>
    <property type="evidence" value="ECO:0007669"/>
    <property type="project" value="InterPro"/>
</dbReference>
<evidence type="ECO:0000256" key="6">
    <source>
        <dbReference type="SAM" id="Phobius"/>
    </source>
</evidence>
<feature type="transmembrane region" description="Helical" evidence="6">
    <location>
        <begin position="83"/>
        <end position="105"/>
    </location>
</feature>
<dbReference type="Proteomes" id="UP000277582">
    <property type="component" value="Unassembled WGS sequence"/>
</dbReference>
<dbReference type="EMBL" id="RXII01000048">
    <property type="protein sequence ID" value="RZN62339.1"/>
    <property type="molecule type" value="Genomic_DNA"/>
</dbReference>
<dbReference type="SUPFAM" id="SSF81333">
    <property type="entry name" value="F1F0 ATP synthase subunit C"/>
    <property type="match status" value="1"/>
</dbReference>
<accession>A0A3R9RM78</accession>
<keyword evidence="10" id="KW-1185">Reference proteome</keyword>
<dbReference type="InterPro" id="IPR000454">
    <property type="entry name" value="ATP_synth_F0_csu"/>
</dbReference>
<feature type="transmembrane region" description="Helical" evidence="6">
    <location>
        <begin position="41"/>
        <end position="63"/>
    </location>
</feature>
<evidence type="ECO:0000256" key="2">
    <source>
        <dbReference type="ARBA" id="ARBA00006704"/>
    </source>
</evidence>
<dbReference type="PRINTS" id="PR00124">
    <property type="entry name" value="ATPASEC"/>
</dbReference>
<name>A0A3R9RM78_9CREN</name>
<organism evidence="8 10">
    <name type="scientific">Candidatus Methanodesulfokora washburnensis</name>
    <dbReference type="NCBI Taxonomy" id="2478471"/>
    <lineage>
        <taxon>Archaea</taxon>
        <taxon>Thermoproteota</taxon>
        <taxon>Candidatus Korarchaeia</taxon>
        <taxon>Candidatus Korarchaeia incertae sedis</taxon>
        <taxon>Candidatus Methanodesulfokora</taxon>
    </lineage>
</organism>
<comment type="subcellular location">
    <subcellularLocation>
        <location evidence="1">Membrane</location>
        <topology evidence="1">Multi-pass membrane protein</topology>
    </subcellularLocation>
</comment>
<dbReference type="AlphaFoldDB" id="A0A3R9RM78"/>
<evidence type="ECO:0000313" key="11">
    <source>
        <dbReference type="Proteomes" id="UP000316217"/>
    </source>
</evidence>
<evidence type="ECO:0000256" key="5">
    <source>
        <dbReference type="ARBA" id="ARBA00023136"/>
    </source>
</evidence>
<evidence type="ECO:0000313" key="8">
    <source>
        <dbReference type="EMBL" id="RSN73544.1"/>
    </source>
</evidence>
<keyword evidence="3 6" id="KW-0812">Transmembrane</keyword>
<dbReference type="GO" id="GO:0016787">
    <property type="term" value="F:hydrolase activity"/>
    <property type="evidence" value="ECO:0007669"/>
    <property type="project" value="UniProtKB-KW"/>
</dbReference>